<feature type="region of interest" description="Disordered" evidence="1">
    <location>
        <begin position="110"/>
        <end position="138"/>
    </location>
</feature>
<reference evidence="2 3" key="1">
    <citation type="submission" date="2019-05" db="EMBL/GenBank/DDBJ databases">
        <title>Another draft genome of Portunus trituberculatus and its Hox gene families provides insights of decapod evolution.</title>
        <authorList>
            <person name="Jeong J.-H."/>
            <person name="Song I."/>
            <person name="Kim S."/>
            <person name="Choi T."/>
            <person name="Kim D."/>
            <person name="Ryu S."/>
            <person name="Kim W."/>
        </authorList>
    </citation>
    <scope>NUCLEOTIDE SEQUENCE [LARGE SCALE GENOMIC DNA]</scope>
    <source>
        <tissue evidence="2">Muscle</tissue>
    </source>
</reference>
<organism evidence="2 3">
    <name type="scientific">Portunus trituberculatus</name>
    <name type="common">Swimming crab</name>
    <name type="synonym">Neptunus trituberculatus</name>
    <dbReference type="NCBI Taxonomy" id="210409"/>
    <lineage>
        <taxon>Eukaryota</taxon>
        <taxon>Metazoa</taxon>
        <taxon>Ecdysozoa</taxon>
        <taxon>Arthropoda</taxon>
        <taxon>Crustacea</taxon>
        <taxon>Multicrustacea</taxon>
        <taxon>Malacostraca</taxon>
        <taxon>Eumalacostraca</taxon>
        <taxon>Eucarida</taxon>
        <taxon>Decapoda</taxon>
        <taxon>Pleocyemata</taxon>
        <taxon>Brachyura</taxon>
        <taxon>Eubrachyura</taxon>
        <taxon>Portunoidea</taxon>
        <taxon>Portunidae</taxon>
        <taxon>Portuninae</taxon>
        <taxon>Portunus</taxon>
    </lineage>
</organism>
<dbReference type="Proteomes" id="UP000324222">
    <property type="component" value="Unassembled WGS sequence"/>
</dbReference>
<dbReference type="AlphaFoldDB" id="A0A5B7DN96"/>
<evidence type="ECO:0000313" key="3">
    <source>
        <dbReference type="Proteomes" id="UP000324222"/>
    </source>
</evidence>
<evidence type="ECO:0000256" key="1">
    <source>
        <dbReference type="SAM" id="MobiDB-lite"/>
    </source>
</evidence>
<name>A0A5B7DN96_PORTR</name>
<dbReference type="EMBL" id="VSRR010001146">
    <property type="protein sequence ID" value="MPC22950.1"/>
    <property type="molecule type" value="Genomic_DNA"/>
</dbReference>
<sequence length="207" mass="22858">MCENRRALRLPCLSGQYCSSLSARCSEAVEPAEPSRSRSPARPRLPPDRLKIRHFVLLLKDNLDDCLASHDPFPFSLAHLRTEEYPNMSSENMASASIITEGWSAATDIPASKREMRSSGTYESPLSSGSSTSSSSRDRRLFTARFTSSTTCAWEISSSGTYWAGNMGRDDPIITPAPRPLTPPEPDVVRTIRRPPVDMRAVSLVLL</sequence>
<accession>A0A5B7DN96</accession>
<feature type="compositionally biased region" description="Low complexity" evidence="1">
    <location>
        <begin position="118"/>
        <end position="135"/>
    </location>
</feature>
<evidence type="ECO:0000313" key="2">
    <source>
        <dbReference type="EMBL" id="MPC22950.1"/>
    </source>
</evidence>
<comment type="caution">
    <text evidence="2">The sequence shown here is derived from an EMBL/GenBank/DDBJ whole genome shotgun (WGS) entry which is preliminary data.</text>
</comment>
<protein>
    <submittedName>
        <fullName evidence="2">Uncharacterized protein</fullName>
    </submittedName>
</protein>
<gene>
    <name evidence="2" type="ORF">E2C01_015980</name>
</gene>
<keyword evidence="3" id="KW-1185">Reference proteome</keyword>
<proteinExistence type="predicted"/>